<dbReference type="AlphaFoldDB" id="A0ABD3HXL6"/>
<evidence type="ECO:0000313" key="3">
    <source>
        <dbReference type="Proteomes" id="UP001633002"/>
    </source>
</evidence>
<dbReference type="SUPFAM" id="SSF57997">
    <property type="entry name" value="Tropomyosin"/>
    <property type="match status" value="1"/>
</dbReference>
<proteinExistence type="predicted"/>
<feature type="compositionally biased region" description="Basic residues" evidence="1">
    <location>
        <begin position="39"/>
        <end position="56"/>
    </location>
</feature>
<feature type="region of interest" description="Disordered" evidence="1">
    <location>
        <begin position="36"/>
        <end position="65"/>
    </location>
</feature>
<evidence type="ECO:0000256" key="1">
    <source>
        <dbReference type="SAM" id="MobiDB-lite"/>
    </source>
</evidence>
<accession>A0ABD3HXL6</accession>
<gene>
    <name evidence="2" type="ORF">R1sor_010269</name>
</gene>
<dbReference type="EMBL" id="JBJQOH010000002">
    <property type="protein sequence ID" value="KAL3696193.1"/>
    <property type="molecule type" value="Genomic_DNA"/>
</dbReference>
<name>A0ABD3HXL6_9MARC</name>
<keyword evidence="3" id="KW-1185">Reference proteome</keyword>
<protein>
    <submittedName>
        <fullName evidence="2">Uncharacterized protein</fullName>
    </submittedName>
</protein>
<sequence length="118" mass="13661">MILAMTTLQSELDACKEDLALTKKEIVKLKKKLEESQHKVKRARGKMNSSQRKKKQSKAEVKAKDQQLIQAEDRAYIAENEVEVQRRVFVRKFLGLAIEKTSTKTFEHVTEVLNTMKN</sequence>
<organism evidence="2 3">
    <name type="scientific">Riccia sorocarpa</name>
    <dbReference type="NCBI Taxonomy" id="122646"/>
    <lineage>
        <taxon>Eukaryota</taxon>
        <taxon>Viridiplantae</taxon>
        <taxon>Streptophyta</taxon>
        <taxon>Embryophyta</taxon>
        <taxon>Marchantiophyta</taxon>
        <taxon>Marchantiopsida</taxon>
        <taxon>Marchantiidae</taxon>
        <taxon>Marchantiales</taxon>
        <taxon>Ricciaceae</taxon>
        <taxon>Riccia</taxon>
    </lineage>
</organism>
<evidence type="ECO:0000313" key="2">
    <source>
        <dbReference type="EMBL" id="KAL3696193.1"/>
    </source>
</evidence>
<reference evidence="2 3" key="1">
    <citation type="submission" date="2024-09" db="EMBL/GenBank/DDBJ databases">
        <title>Chromosome-scale assembly of Riccia sorocarpa.</title>
        <authorList>
            <person name="Paukszto L."/>
        </authorList>
    </citation>
    <scope>NUCLEOTIDE SEQUENCE [LARGE SCALE GENOMIC DNA]</scope>
    <source>
        <strain evidence="2">LP-2024</strain>
        <tissue evidence="2">Aerial parts of the thallus</tissue>
    </source>
</reference>
<comment type="caution">
    <text evidence="2">The sequence shown here is derived from an EMBL/GenBank/DDBJ whole genome shotgun (WGS) entry which is preliminary data.</text>
</comment>
<dbReference type="Proteomes" id="UP001633002">
    <property type="component" value="Unassembled WGS sequence"/>
</dbReference>